<accession>A0A0M2ZRQ8</accession>
<proteinExistence type="predicted"/>
<evidence type="ECO:0000313" key="6">
    <source>
        <dbReference type="EMBL" id="WOW94839.1"/>
    </source>
</evidence>
<protein>
    <submittedName>
        <fullName evidence="1">Bacteriocin</fullName>
    </submittedName>
    <submittedName>
        <fullName evidence="2">Bacteriophage bIL310 Orf3</fullName>
    </submittedName>
    <submittedName>
        <fullName evidence="3">tRNA threonylcarbamoyl adenosine modification protein, Sua5/YciO/YrdC/YwlC family</fullName>
    </submittedName>
</protein>
<dbReference type="AlphaFoldDB" id="A0A0M2ZRQ8"/>
<reference evidence="8 9" key="2">
    <citation type="journal article" date="2017" name="BMC Genomics">
        <title>Comparative and functional genomics of the Lactococcus lactis taxon; insights into evolution and niche adaptation.</title>
        <authorList>
            <person name="Kelleher P."/>
            <person name="Bottacini F."/>
            <person name="Mahony J."/>
            <person name="Kilcawley K.N."/>
            <person name="van Sinderen D."/>
        </authorList>
    </citation>
    <scope>NUCLEOTIDE SEQUENCE [LARGE SCALE GENOMIC DNA]</scope>
    <source>
        <strain evidence="1 9">JM3</strain>
        <strain evidence="6 8">UC109</strain>
    </source>
</reference>
<evidence type="ECO:0000313" key="2">
    <source>
        <dbReference type="EMBL" id="BCO06520.1"/>
    </source>
</evidence>
<dbReference type="Proteomes" id="UP001254658">
    <property type="component" value="Chromosome"/>
</dbReference>
<evidence type="ECO:0000313" key="5">
    <source>
        <dbReference type="EMBL" id="WMX71332.1"/>
    </source>
</evidence>
<reference evidence="4" key="3">
    <citation type="journal article" date="2020" name="Mol. Microbiol.">
        <title>The CWPS Rubik's cube: Linking diversity of cell wall polysaccharide structures with the encoded biosynthetic machinery of selected Lactococcus lactis strains.</title>
        <authorList>
            <person name="Mahony J."/>
            <person name="Frantzen C."/>
            <person name="Vinogradov E."/>
            <person name="Sadovskaya I."/>
            <person name="Theodorou I."/>
            <person name="Kelleher P."/>
            <person name="Chapot-Chartier M.P."/>
            <person name="Cambillau C."/>
            <person name="Holo H."/>
            <person name="van Sinderen D."/>
        </authorList>
    </citation>
    <scope>NUCLEOTIDE SEQUENCE</scope>
    <source>
        <strain evidence="4">1196</strain>
    </source>
</reference>
<gene>
    <name evidence="4" type="ORF">LL1196_2591</name>
    <name evidence="2" type="ORF">LLC_17600</name>
    <name evidence="1" type="ORF">LLJM3_2169</name>
    <name evidence="6" type="ORF">LLUC109_1905</name>
    <name evidence="5" type="ORF">RF668_03365</name>
    <name evidence="3" type="ORF">VN93_0102</name>
</gene>
<dbReference type="EMBL" id="CP015901">
    <property type="protein sequence ID" value="ARE24344.1"/>
    <property type="molecule type" value="Genomic_DNA"/>
</dbReference>
<reference evidence="2 10" key="4">
    <citation type="submission" date="2020-12" db="EMBL/GenBank/DDBJ databases">
        <title>Complete genome sequence of lactococcus lactis subsp. cremoris strain EPSC and strain G3-2.</title>
        <authorList>
            <person name="Kita K."/>
            <person name="Ishikawa S."/>
        </authorList>
    </citation>
    <scope>NUCLEOTIDE SEQUENCE [LARGE SCALE GENOMIC DNA]</scope>
    <source>
        <strain evidence="2 10">EPSC</strain>
    </source>
</reference>
<sequence>MKKDEIIELSDGQTATIITGDESSILNNSYIVKLENGEVRVVDRKTLTLAATK</sequence>
<dbReference type="EMBL" id="LAVW01000004">
    <property type="protein sequence ID" value="KKW74935.1"/>
    <property type="molecule type" value="Genomic_DNA"/>
</dbReference>
<reference evidence="3 7" key="1">
    <citation type="submission" date="2015-04" db="EMBL/GenBank/DDBJ databases">
        <title>Evaluation of non-dairy Lactococcus lactis with potential dairy applications reveals extensive phenotype-genotype disparity.</title>
        <authorList>
            <person name="Cavanagh D."/>
            <person name="Casey A."/>
            <person name="Altermann E."/>
            <person name="Cotter P."/>
            <person name="Fitzgerald G.F."/>
            <person name="McAuliffe O."/>
        </authorList>
    </citation>
    <scope>NUCLEOTIDE SEQUENCE [LARGE SCALE GENOMIC DNA]</scope>
    <source>
        <strain evidence="3 7">DPC6856</strain>
    </source>
</reference>
<dbReference type="Proteomes" id="UP000192161">
    <property type="component" value="Chromosome"/>
</dbReference>
<dbReference type="Proteomes" id="UP000595253">
    <property type="component" value="Chromosome"/>
</dbReference>
<dbReference type="EMBL" id="CP015907">
    <property type="protein sequence ID" value="WOW94839.1"/>
    <property type="molecule type" value="Genomic_DNA"/>
</dbReference>
<reference evidence="5" key="5">
    <citation type="journal article" date="2022" name="Microbiol. Spectr.">
        <title>Optimizing Conditions in the Acid Tolerance Test for Potential Probiotics Using Response Surface Methodology.</title>
        <authorList>
            <person name="Ko H.I."/>
            <person name="Jeong C.H."/>
            <person name="Hong S.W."/>
            <person name="Eun J.B."/>
            <person name="Kim T.W."/>
        </authorList>
    </citation>
    <scope>NUCLEOTIDE SEQUENCE</scope>
    <source>
        <strain evidence="5">KCKM 0438</strain>
    </source>
</reference>
<dbReference type="EMBL" id="CP133787">
    <property type="protein sequence ID" value="WMX71332.1"/>
    <property type="molecule type" value="Genomic_DNA"/>
</dbReference>
<keyword evidence="7" id="KW-1185">Reference proteome</keyword>
<dbReference type="Proteomes" id="UP000192016">
    <property type="component" value="Chromosome"/>
</dbReference>
<dbReference type="Proteomes" id="UP000663552">
    <property type="component" value="Chromosome"/>
</dbReference>
<reference evidence="6" key="6">
    <citation type="submission" date="2023-06" db="EMBL/GenBank/DDBJ databases">
        <authorList>
            <person name="McDonnell B."/>
        </authorList>
    </citation>
    <scope>NUCLEOTIDE SEQUENCE</scope>
    <source>
        <strain evidence="1">JM3</strain>
        <strain evidence="6">UC109</strain>
    </source>
</reference>
<evidence type="ECO:0000313" key="10">
    <source>
        <dbReference type="Proteomes" id="UP000595253"/>
    </source>
</evidence>
<evidence type="ECO:0000313" key="4">
    <source>
        <dbReference type="EMBL" id="QSD64193.1"/>
    </source>
</evidence>
<reference evidence="5" key="7">
    <citation type="submission" date="2023-09" db="EMBL/GenBank/DDBJ databases">
        <authorList>
            <person name="Kim T.W."/>
        </authorList>
    </citation>
    <scope>NUCLEOTIDE SEQUENCE</scope>
    <source>
        <strain evidence="5">KCKM 0438</strain>
    </source>
</reference>
<dbReference type="EMBL" id="CP032148">
    <property type="protein sequence ID" value="QSD64193.1"/>
    <property type="molecule type" value="Genomic_DNA"/>
</dbReference>
<dbReference type="RefSeq" id="WP_011677319.1">
    <property type="nucleotide sequence ID" value="NZ_AP018499.1"/>
</dbReference>
<evidence type="ECO:0000313" key="3">
    <source>
        <dbReference type="EMBL" id="KKW74935.1"/>
    </source>
</evidence>
<evidence type="ECO:0000313" key="7">
    <source>
        <dbReference type="Proteomes" id="UP000034513"/>
    </source>
</evidence>
<evidence type="ECO:0000313" key="9">
    <source>
        <dbReference type="Proteomes" id="UP000192161"/>
    </source>
</evidence>
<evidence type="ECO:0000313" key="8">
    <source>
        <dbReference type="Proteomes" id="UP000192016"/>
    </source>
</evidence>
<evidence type="ECO:0000313" key="1">
    <source>
        <dbReference type="EMBL" id="ARE24344.1"/>
    </source>
</evidence>
<name>A0A0M2ZRQ8_LACLC</name>
<dbReference type="Proteomes" id="UP000034513">
    <property type="component" value="Unassembled WGS sequence"/>
</dbReference>
<organism evidence="2 10">
    <name type="scientific">Lactococcus lactis subsp. cremoris</name>
    <name type="common">Streptococcus cremoris</name>
    <dbReference type="NCBI Taxonomy" id="1359"/>
    <lineage>
        <taxon>Bacteria</taxon>
        <taxon>Bacillati</taxon>
        <taxon>Bacillota</taxon>
        <taxon>Bacilli</taxon>
        <taxon>Lactobacillales</taxon>
        <taxon>Streptococcaceae</taxon>
        <taxon>Lactococcus</taxon>
    </lineage>
</organism>
<dbReference type="EMBL" id="AP024222">
    <property type="protein sequence ID" value="BCO06520.1"/>
    <property type="molecule type" value="Genomic_DNA"/>
</dbReference>